<reference evidence="4 5" key="1">
    <citation type="submission" date="2017-10" db="EMBL/GenBank/DDBJ databases">
        <title>Bacillus sp. nov., a halophilic bacterium isolated from a Yangshapao Lake.</title>
        <authorList>
            <person name="Wang H."/>
        </authorList>
    </citation>
    <scope>NUCLEOTIDE SEQUENCE [LARGE SCALE GENOMIC DNA]</scope>
    <source>
        <strain evidence="4 5">YSP-3</strain>
    </source>
</reference>
<dbReference type="SUPFAM" id="SSF88713">
    <property type="entry name" value="Glycoside hydrolase/deacetylase"/>
    <property type="match status" value="1"/>
</dbReference>
<dbReference type="AlphaFoldDB" id="A0A2W0H8I2"/>
<dbReference type="RefSeq" id="WP_110517979.1">
    <property type="nucleotide sequence ID" value="NZ_PDOF01000001.1"/>
</dbReference>
<dbReference type="OrthoDB" id="9812065at2"/>
<dbReference type="InterPro" id="IPR050248">
    <property type="entry name" value="Polysacc_deacetylase_ArnD"/>
</dbReference>
<feature type="chain" id="PRO_5039609065" evidence="2">
    <location>
        <begin position="20"/>
        <end position="285"/>
    </location>
</feature>
<evidence type="ECO:0000256" key="1">
    <source>
        <dbReference type="SAM" id="MobiDB-lite"/>
    </source>
</evidence>
<protein>
    <submittedName>
        <fullName evidence="4">Chitooligosaccharide deacetylase</fullName>
    </submittedName>
</protein>
<gene>
    <name evidence="4" type="ORF">CR205_06150</name>
</gene>
<evidence type="ECO:0000259" key="3">
    <source>
        <dbReference type="PROSITE" id="PS51677"/>
    </source>
</evidence>
<feature type="region of interest" description="Disordered" evidence="1">
    <location>
        <begin position="41"/>
        <end position="60"/>
    </location>
</feature>
<evidence type="ECO:0000256" key="2">
    <source>
        <dbReference type="SAM" id="SignalP"/>
    </source>
</evidence>
<feature type="domain" description="NodB homology" evidence="3">
    <location>
        <begin position="85"/>
        <end position="269"/>
    </location>
</feature>
<dbReference type="InterPro" id="IPR002509">
    <property type="entry name" value="NODB_dom"/>
</dbReference>
<dbReference type="InterPro" id="IPR011330">
    <property type="entry name" value="Glyco_hydro/deAcase_b/a-brl"/>
</dbReference>
<dbReference type="Proteomes" id="UP000248066">
    <property type="component" value="Unassembled WGS sequence"/>
</dbReference>
<keyword evidence="5" id="KW-1185">Reference proteome</keyword>
<dbReference type="GO" id="GO:0016810">
    <property type="term" value="F:hydrolase activity, acting on carbon-nitrogen (but not peptide) bonds"/>
    <property type="evidence" value="ECO:0007669"/>
    <property type="project" value="InterPro"/>
</dbReference>
<name>A0A2W0H8I2_9BACI</name>
<comment type="caution">
    <text evidence="4">The sequence shown here is derived from an EMBL/GenBank/DDBJ whole genome shotgun (WGS) entry which is preliminary data.</text>
</comment>
<dbReference type="Pfam" id="PF01522">
    <property type="entry name" value="Polysacc_deac_1"/>
    <property type="match status" value="1"/>
</dbReference>
<keyword evidence="2" id="KW-0732">Signal</keyword>
<dbReference type="PANTHER" id="PTHR10587:SF125">
    <property type="entry name" value="POLYSACCHARIDE DEACETYLASE YHEN-RELATED"/>
    <property type="match status" value="1"/>
</dbReference>
<feature type="signal peptide" evidence="2">
    <location>
        <begin position="1"/>
        <end position="19"/>
    </location>
</feature>
<dbReference type="GO" id="GO:0005975">
    <property type="term" value="P:carbohydrate metabolic process"/>
    <property type="evidence" value="ECO:0007669"/>
    <property type="project" value="InterPro"/>
</dbReference>
<dbReference type="Gene3D" id="3.20.20.370">
    <property type="entry name" value="Glycoside hydrolase/deacetylase"/>
    <property type="match status" value="1"/>
</dbReference>
<dbReference type="PANTHER" id="PTHR10587">
    <property type="entry name" value="GLYCOSYL TRANSFERASE-RELATED"/>
    <property type="match status" value="1"/>
</dbReference>
<dbReference type="PROSITE" id="PS51677">
    <property type="entry name" value="NODB"/>
    <property type="match status" value="1"/>
</dbReference>
<accession>A0A2W0H8I2</accession>
<sequence length="285" mass="32284">MKRLFVFLCTLLVVLSAFGAWGTGAWAEQDTEPEWWWKKDKTVQEQPPLKGGPEKDMRDLTPVNNNVLAEQYPGIVFVRGPGDANRVALTFDDGPDPDYTPLILDVLKEYDVPATFFLMGARAAMNPELTKRIDSEGHEIANHTYWHPDLVEEGEVDILVEEVNRTEDTLADILGYRTRLFRAPYGFLYEELVEELDNLNYSVIAWDVDSLDWEDLTPEEISENVLPIVVPGSIILMHDGGSPETDRTQTAESLRIIIPELQEQGYEFVTVSELLNIPATMEEAQ</sequence>
<evidence type="ECO:0000313" key="4">
    <source>
        <dbReference type="EMBL" id="PYZ98174.1"/>
    </source>
</evidence>
<organism evidence="4 5">
    <name type="scientific">Alteribacter lacisalsi</name>
    <dbReference type="NCBI Taxonomy" id="2045244"/>
    <lineage>
        <taxon>Bacteria</taxon>
        <taxon>Bacillati</taxon>
        <taxon>Bacillota</taxon>
        <taxon>Bacilli</taxon>
        <taxon>Bacillales</taxon>
        <taxon>Bacillaceae</taxon>
        <taxon>Alteribacter</taxon>
    </lineage>
</organism>
<dbReference type="EMBL" id="PDOF01000001">
    <property type="protein sequence ID" value="PYZ98174.1"/>
    <property type="molecule type" value="Genomic_DNA"/>
</dbReference>
<proteinExistence type="predicted"/>
<evidence type="ECO:0000313" key="5">
    <source>
        <dbReference type="Proteomes" id="UP000248066"/>
    </source>
</evidence>